<dbReference type="PANTHER" id="PTHR18839">
    <property type="entry name" value="MITOTIC INTERACTOR AND SUBSTRATE OF PLK1 MISP FAMILY MEMBER"/>
    <property type="match status" value="1"/>
</dbReference>
<protein>
    <submittedName>
        <fullName evidence="2">Uncharacterized protein</fullName>
    </submittedName>
</protein>
<evidence type="ECO:0000256" key="1">
    <source>
        <dbReference type="SAM" id="MobiDB-lite"/>
    </source>
</evidence>
<organism evidence="2 3">
    <name type="scientific">Synaphobranchus kaupii</name>
    <name type="common">Kaup's arrowtooth eel</name>
    <dbReference type="NCBI Taxonomy" id="118154"/>
    <lineage>
        <taxon>Eukaryota</taxon>
        <taxon>Metazoa</taxon>
        <taxon>Chordata</taxon>
        <taxon>Craniata</taxon>
        <taxon>Vertebrata</taxon>
        <taxon>Euteleostomi</taxon>
        <taxon>Actinopterygii</taxon>
        <taxon>Neopterygii</taxon>
        <taxon>Teleostei</taxon>
        <taxon>Anguilliformes</taxon>
        <taxon>Synaphobranchidae</taxon>
        <taxon>Synaphobranchus</taxon>
    </lineage>
</organism>
<feature type="compositionally biased region" description="Polar residues" evidence="1">
    <location>
        <begin position="43"/>
        <end position="54"/>
    </location>
</feature>
<dbReference type="InterPro" id="IPR042779">
    <property type="entry name" value="MISP/MISP3-like"/>
</dbReference>
<dbReference type="EMBL" id="JAINUF010000004">
    <property type="protein sequence ID" value="KAJ8363422.1"/>
    <property type="molecule type" value="Genomic_DNA"/>
</dbReference>
<reference evidence="2" key="1">
    <citation type="journal article" date="2023" name="Science">
        <title>Genome structures resolve the early diversification of teleost fishes.</title>
        <authorList>
            <person name="Parey E."/>
            <person name="Louis A."/>
            <person name="Montfort J."/>
            <person name="Bouchez O."/>
            <person name="Roques C."/>
            <person name="Iampietro C."/>
            <person name="Lluch J."/>
            <person name="Castinel A."/>
            <person name="Donnadieu C."/>
            <person name="Desvignes T."/>
            <person name="Floi Bucao C."/>
            <person name="Jouanno E."/>
            <person name="Wen M."/>
            <person name="Mejri S."/>
            <person name="Dirks R."/>
            <person name="Jansen H."/>
            <person name="Henkel C."/>
            <person name="Chen W.J."/>
            <person name="Zahm M."/>
            <person name="Cabau C."/>
            <person name="Klopp C."/>
            <person name="Thompson A.W."/>
            <person name="Robinson-Rechavi M."/>
            <person name="Braasch I."/>
            <person name="Lecointre G."/>
            <person name="Bobe J."/>
            <person name="Postlethwait J.H."/>
            <person name="Berthelot C."/>
            <person name="Roest Crollius H."/>
            <person name="Guiguen Y."/>
        </authorList>
    </citation>
    <scope>NUCLEOTIDE SEQUENCE</scope>
    <source>
        <strain evidence="2">WJC10195</strain>
    </source>
</reference>
<dbReference type="OrthoDB" id="8902708at2759"/>
<dbReference type="AlphaFoldDB" id="A0A9Q1J0E5"/>
<feature type="region of interest" description="Disordered" evidence="1">
    <location>
        <begin position="1"/>
        <end position="122"/>
    </location>
</feature>
<feature type="compositionally biased region" description="Basic and acidic residues" evidence="1">
    <location>
        <begin position="12"/>
        <end position="23"/>
    </location>
</feature>
<proteinExistence type="predicted"/>
<evidence type="ECO:0000313" key="2">
    <source>
        <dbReference type="EMBL" id="KAJ8363422.1"/>
    </source>
</evidence>
<dbReference type="PANTHER" id="PTHR18839:SF0">
    <property type="entry name" value="MITOTIC INTERACTOR AND SUBSTRATE OF PLK1 ISOFORM X1-RELATED"/>
    <property type="match status" value="1"/>
</dbReference>
<feature type="compositionally biased region" description="Polar residues" evidence="1">
    <location>
        <begin position="62"/>
        <end position="72"/>
    </location>
</feature>
<sequence>MSLRPYLEQDIQEGRQREKELRRQRSSLYGATGGGGGRPASMETRSPMPSQNGLCTLELPLHTTSSTPSARQSLGKLDLTWPPAQPSMEATGQTETPRSRQKTLLLERWESGIVNGHQAEQD</sequence>
<evidence type="ECO:0000313" key="3">
    <source>
        <dbReference type="Proteomes" id="UP001152622"/>
    </source>
</evidence>
<gene>
    <name evidence="2" type="ORF">SKAU_G00122530</name>
</gene>
<accession>A0A9Q1J0E5</accession>
<dbReference type="Proteomes" id="UP001152622">
    <property type="component" value="Chromosome 4"/>
</dbReference>
<comment type="caution">
    <text evidence="2">The sequence shown here is derived from an EMBL/GenBank/DDBJ whole genome shotgun (WGS) entry which is preliminary data.</text>
</comment>
<name>A0A9Q1J0E5_SYNKA</name>
<keyword evidence="3" id="KW-1185">Reference proteome</keyword>